<dbReference type="AlphaFoldDB" id="A0A183AR23"/>
<accession>A0A183AR23</accession>
<name>A0A183AR23_9TREM</name>
<dbReference type="WBParaSite" id="ECPE_0000943701-mRNA-1">
    <property type="protein sequence ID" value="ECPE_0000943701-mRNA-1"/>
    <property type="gene ID" value="ECPE_0000943701"/>
</dbReference>
<protein>
    <submittedName>
        <fullName evidence="1">CG1996-like protein</fullName>
    </submittedName>
</protein>
<sequence length="171" mass="18345">LASFKTAPERVRVIKALERVSMYVNKELASGGHQLYAPFGGLYGQSFPGREALYGPINEQLAVKTHAVKPSVPVTACVKQPPSMFTAAPSYAYNGDQDKSWYLGGGKPPLPPPVADSVLTGPPVTLGEKRMDFAASQPSYPIKDPCLSINQSAPDPVGFRAIHELKLTDCC</sequence>
<proteinExistence type="predicted"/>
<organism evidence="1">
    <name type="scientific">Echinostoma caproni</name>
    <dbReference type="NCBI Taxonomy" id="27848"/>
    <lineage>
        <taxon>Eukaryota</taxon>
        <taxon>Metazoa</taxon>
        <taxon>Spiralia</taxon>
        <taxon>Lophotrochozoa</taxon>
        <taxon>Platyhelminthes</taxon>
        <taxon>Trematoda</taxon>
        <taxon>Digenea</taxon>
        <taxon>Plagiorchiida</taxon>
        <taxon>Echinostomata</taxon>
        <taxon>Echinostomatoidea</taxon>
        <taxon>Echinostomatidae</taxon>
        <taxon>Echinostoma</taxon>
    </lineage>
</organism>
<reference evidence="1" key="1">
    <citation type="submission" date="2016-06" db="UniProtKB">
        <authorList>
            <consortium name="WormBaseParasite"/>
        </authorList>
    </citation>
    <scope>IDENTIFICATION</scope>
</reference>
<evidence type="ECO:0000313" key="1">
    <source>
        <dbReference type="WBParaSite" id="ECPE_0000943701-mRNA-1"/>
    </source>
</evidence>